<evidence type="ECO:0000313" key="4">
    <source>
        <dbReference type="EMBL" id="QQN55758.1"/>
    </source>
</evidence>
<dbReference type="Proteomes" id="UP000595871">
    <property type="component" value="Chromosome"/>
</dbReference>
<name>A0A7T7UT64_9FIRM</name>
<evidence type="ECO:0000259" key="3">
    <source>
        <dbReference type="Pfam" id="PF21922"/>
    </source>
</evidence>
<reference evidence="4 5" key="1">
    <citation type="submission" date="2020-12" db="EMBL/GenBank/DDBJ databases">
        <title>FDA dAtabase for Regulatory Grade micrObial Sequences (FDA-ARGOS): Supporting development and validation of Infectious Disease Dx tests.</title>
        <authorList>
            <person name="Sproer C."/>
            <person name="Gronow S."/>
            <person name="Severitt S."/>
            <person name="Schroder I."/>
            <person name="Tallon L."/>
            <person name="Sadzewicz L."/>
            <person name="Zhao X."/>
            <person name="Boylan J."/>
            <person name="Ott S."/>
            <person name="Bowen H."/>
            <person name="Vavikolanu K."/>
            <person name="Mehta A."/>
            <person name="Aluvathingal J."/>
            <person name="Nadendla S."/>
            <person name="Lowell S."/>
            <person name="Myers T."/>
            <person name="Yan Y."/>
            <person name="Sichtig H."/>
        </authorList>
    </citation>
    <scope>NUCLEOTIDE SEQUENCE [LARGE SCALE GENOMIC DNA]</scope>
    <source>
        <strain evidence="4 5">FDAARGOS_989</strain>
    </source>
</reference>
<proteinExistence type="predicted"/>
<dbReference type="PANTHER" id="PTHR30627:SF24">
    <property type="entry name" value="PENICILLIN-BINDING PROTEIN 4B"/>
    <property type="match status" value="1"/>
</dbReference>
<evidence type="ECO:0000259" key="2">
    <source>
        <dbReference type="Pfam" id="PF00905"/>
    </source>
</evidence>
<dbReference type="EMBL" id="CP067016">
    <property type="protein sequence ID" value="QQN55758.1"/>
    <property type="molecule type" value="Genomic_DNA"/>
</dbReference>
<dbReference type="KEGG" id="aob:I6H46_07775"/>
<dbReference type="Gene3D" id="3.90.1310.10">
    <property type="entry name" value="Penicillin-binding protein 2a (Domain 2)"/>
    <property type="match status" value="1"/>
</dbReference>
<gene>
    <name evidence="4" type="ORF">I6H46_07775</name>
</gene>
<feature type="domain" description="Penicillin binding protein A dimerisation" evidence="3">
    <location>
        <begin position="91"/>
        <end position="153"/>
    </location>
</feature>
<dbReference type="GO" id="GO:0046677">
    <property type="term" value="P:response to antibiotic"/>
    <property type="evidence" value="ECO:0007669"/>
    <property type="project" value="UniProtKB-KW"/>
</dbReference>
<dbReference type="GO" id="GO:0005886">
    <property type="term" value="C:plasma membrane"/>
    <property type="evidence" value="ECO:0007669"/>
    <property type="project" value="TreeGrafter"/>
</dbReference>
<evidence type="ECO:0000313" key="5">
    <source>
        <dbReference type="Proteomes" id="UP000595871"/>
    </source>
</evidence>
<evidence type="ECO:0000256" key="1">
    <source>
        <dbReference type="SAM" id="Phobius"/>
    </source>
</evidence>
<dbReference type="Pfam" id="PF21922">
    <property type="entry name" value="PBP_dimer_2"/>
    <property type="match status" value="1"/>
</dbReference>
<keyword evidence="1" id="KW-0472">Membrane</keyword>
<dbReference type="Pfam" id="PF00905">
    <property type="entry name" value="Transpeptidase"/>
    <property type="match status" value="1"/>
</dbReference>
<keyword evidence="5" id="KW-1185">Reference proteome</keyword>
<dbReference type="PANTHER" id="PTHR30627">
    <property type="entry name" value="PEPTIDOGLYCAN D,D-TRANSPEPTIDASE"/>
    <property type="match status" value="1"/>
</dbReference>
<dbReference type="SUPFAM" id="SSF56601">
    <property type="entry name" value="beta-lactamase/transpeptidase-like"/>
    <property type="match status" value="1"/>
</dbReference>
<dbReference type="InterPro" id="IPR012338">
    <property type="entry name" value="Beta-lactam/transpept-like"/>
</dbReference>
<dbReference type="AlphaFoldDB" id="A0A7T7UT64"/>
<dbReference type="SUPFAM" id="SSF56519">
    <property type="entry name" value="Penicillin binding protein dimerisation domain"/>
    <property type="match status" value="1"/>
</dbReference>
<feature type="domain" description="Penicillin-binding protein transpeptidase" evidence="2">
    <location>
        <begin position="192"/>
        <end position="493"/>
    </location>
</feature>
<dbReference type="Gene3D" id="3.40.710.10">
    <property type="entry name" value="DD-peptidase/beta-lactamase superfamily"/>
    <property type="match status" value="1"/>
</dbReference>
<dbReference type="GO" id="GO:0071555">
    <property type="term" value="P:cell wall organization"/>
    <property type="evidence" value="ECO:0007669"/>
    <property type="project" value="TreeGrafter"/>
</dbReference>
<dbReference type="InterPro" id="IPR050515">
    <property type="entry name" value="Beta-lactam/transpept"/>
</dbReference>
<feature type="transmembrane region" description="Helical" evidence="1">
    <location>
        <begin position="44"/>
        <end position="64"/>
    </location>
</feature>
<keyword evidence="1" id="KW-1133">Transmembrane helix</keyword>
<dbReference type="GO" id="GO:0008658">
    <property type="term" value="F:penicillin binding"/>
    <property type="evidence" value="ECO:0007669"/>
    <property type="project" value="InterPro"/>
</dbReference>
<accession>A0A7T7UT64</accession>
<dbReference type="InterPro" id="IPR001460">
    <property type="entry name" value="PCN-bd_Tpept"/>
</dbReference>
<dbReference type="InterPro" id="IPR036138">
    <property type="entry name" value="PBP_dimer_sf"/>
</dbReference>
<sequence length="503" mass="56701">MIMKKKKDKQKPFIQKILDMEKKQRLKDEDNKHILEKSTMNKRLIYVMMLFILLFLSIVLYLVYFQLFKAQTLADNSHNKRNWVNENVIKRGNIYDRNGNLLVYNEKDENGNNIRVYKNGKINSAFTGYNSIKYGKSGLEKTYNKELLDISDQPTSKIRDMVEKSGIGNNLNLTIDQTIQKIAYESLGDHIGSIVVMDPRNGEVLAMVSKPSYDPNSLDQDWDMLIQNTNAPLLNRSSQGIYRPGSSMKIVTANAILESKLNTHYNDTGKVKIQGYDIENYGGYSYGNLNLRSAFLNSVNTYFASKTDELGKDFYKQIAEKYMFNKDYKFDIEKINSKIPFDDLNQVDLAMTGFGYGKTEVTPLHMAMIASTIANNGKMMQPRLVKNVVNKDGKIIKESESKVISDVTSVENSNYIRDFMVDVVNRGTGTNAYTRTVQIAGKTGTADKKNGATDAWFVGFAPAYQPKLAFAIVIEDSDDTAGITAAPIAGELITSIVNNVNLN</sequence>
<dbReference type="GO" id="GO:0008800">
    <property type="term" value="F:beta-lactamase activity"/>
    <property type="evidence" value="ECO:0007669"/>
    <property type="project" value="UniProtKB-EC"/>
</dbReference>
<dbReference type="InterPro" id="IPR054120">
    <property type="entry name" value="PBPA_dimer"/>
</dbReference>
<protein>
    <submittedName>
        <fullName evidence="4">Penicillin-binding protein 2</fullName>
    </submittedName>
</protein>
<keyword evidence="1" id="KW-0812">Transmembrane</keyword>
<organism evidence="4 5">
    <name type="scientific">Anaerococcus obesiensis</name>
    <dbReference type="NCBI Taxonomy" id="1287640"/>
    <lineage>
        <taxon>Bacteria</taxon>
        <taxon>Bacillati</taxon>
        <taxon>Bacillota</taxon>
        <taxon>Tissierellia</taxon>
        <taxon>Tissierellales</taxon>
        <taxon>Peptoniphilaceae</taxon>
        <taxon>Anaerococcus</taxon>
    </lineage>
</organism>